<name>A0A0Q3TL89_9BACI</name>
<gene>
    <name evidence="1" type="ORF">AN964_13585</name>
</gene>
<organism evidence="1 2">
    <name type="scientific">Heyndrickxia shackletonii</name>
    <dbReference type="NCBI Taxonomy" id="157838"/>
    <lineage>
        <taxon>Bacteria</taxon>
        <taxon>Bacillati</taxon>
        <taxon>Bacillota</taxon>
        <taxon>Bacilli</taxon>
        <taxon>Bacillales</taxon>
        <taxon>Bacillaceae</taxon>
        <taxon>Heyndrickxia</taxon>
    </lineage>
</organism>
<dbReference type="STRING" id="157838.AN964_13585"/>
<keyword evidence="1" id="KW-0131">Cell cycle</keyword>
<dbReference type="InterPro" id="IPR023833">
    <property type="entry name" value="Signal_pept_SipW-depend-type"/>
</dbReference>
<dbReference type="AlphaFoldDB" id="A0A0Q3TL89"/>
<sequence length="199" mass="21632">MSLTKKVTKGFITAALGFSLIGGGTYAYFSDTEATNNTFAAGTLDLSVNPSTVVNVNNIKPGDEIKREFQLTNNGSLAISKVLLNTDYKVDDAKLNGKENTEDMAKHIKVTILYNQNNASTPVIETTLYDLKNQTPDLTQIDTLSGPKADGLAPGEKNKMIVLFEFKDKGQDQNQFQGDALQVEWKFNAEQASGSLNEG</sequence>
<dbReference type="OrthoDB" id="2660939at2"/>
<dbReference type="GO" id="GO:0051301">
    <property type="term" value="P:cell division"/>
    <property type="evidence" value="ECO:0007669"/>
    <property type="project" value="UniProtKB-KW"/>
</dbReference>
<proteinExistence type="predicted"/>
<evidence type="ECO:0000313" key="2">
    <source>
        <dbReference type="Proteomes" id="UP000051888"/>
    </source>
</evidence>
<dbReference type="Proteomes" id="UP000051888">
    <property type="component" value="Unassembled WGS sequence"/>
</dbReference>
<accession>A0A0Q3TL89</accession>
<dbReference type="EMBL" id="LJJC01000004">
    <property type="protein sequence ID" value="KQL54425.1"/>
    <property type="molecule type" value="Genomic_DNA"/>
</dbReference>
<keyword evidence="1" id="KW-0132">Cell division</keyword>
<dbReference type="NCBIfam" id="TIGR04088">
    <property type="entry name" value="cognate_SipW"/>
    <property type="match status" value="1"/>
</dbReference>
<dbReference type="Pfam" id="PF12389">
    <property type="entry name" value="Peptidase_M73"/>
    <property type="match status" value="1"/>
</dbReference>
<comment type="caution">
    <text evidence="1">The sequence shown here is derived from an EMBL/GenBank/DDBJ whole genome shotgun (WGS) entry which is preliminary data.</text>
</comment>
<dbReference type="RefSeq" id="WP_055740195.1">
    <property type="nucleotide sequence ID" value="NZ_JAAIWL010000008.1"/>
</dbReference>
<protein>
    <submittedName>
        <fullName evidence="1">Cell division protein FtsN</fullName>
    </submittedName>
</protein>
<reference evidence="1 2" key="1">
    <citation type="submission" date="2015-09" db="EMBL/GenBank/DDBJ databases">
        <title>Genome sequencing project for genomic taxonomy and phylogenomics of Bacillus-like bacteria.</title>
        <authorList>
            <person name="Liu B."/>
            <person name="Wang J."/>
            <person name="Zhu Y."/>
            <person name="Liu G."/>
            <person name="Chen Q."/>
            <person name="Chen Z."/>
            <person name="Lan J."/>
            <person name="Che J."/>
            <person name="Ge C."/>
            <person name="Shi H."/>
            <person name="Pan Z."/>
            <person name="Liu X."/>
        </authorList>
    </citation>
    <scope>NUCLEOTIDE SEQUENCE [LARGE SCALE GENOMIC DNA]</scope>
    <source>
        <strain evidence="1 2">LMG 18435</strain>
    </source>
</reference>
<dbReference type="PATRIC" id="fig|157838.3.peg.3020"/>
<keyword evidence="2" id="KW-1185">Reference proteome</keyword>
<dbReference type="InterPro" id="IPR022121">
    <property type="entry name" value="Peptidase_M73_camelysin"/>
</dbReference>
<evidence type="ECO:0000313" key="1">
    <source>
        <dbReference type="EMBL" id="KQL54425.1"/>
    </source>
</evidence>